<evidence type="ECO:0000259" key="4">
    <source>
        <dbReference type="Pfam" id="PF13525"/>
    </source>
</evidence>
<feature type="repeat" description="TPR" evidence="3">
    <location>
        <begin position="169"/>
        <end position="202"/>
    </location>
</feature>
<dbReference type="NCBIfam" id="TIGR02795">
    <property type="entry name" value="tol_pal_ybgF"/>
    <property type="match status" value="1"/>
</dbReference>
<comment type="subcellular location">
    <subcellularLocation>
        <location evidence="2">Periplasm</location>
    </subcellularLocation>
</comment>
<dbReference type="HAMAP" id="MF_02066">
    <property type="entry name" value="CpoB"/>
    <property type="match status" value="1"/>
</dbReference>
<sequence>MTSVPNITAVRVGLIAVVAAVLSGCATTPPEADPTVQKLSELDSRLLRLERVLANQSLLDLSQRIEAAQAETRLLRGQLDELQHQATQNQTQQRELYGDVDRRLSALEGNPGAAASVATPAAGGLPVPQGDDRANYQAAFDLLKDAKYPEAINAFKQYLTTFPNGPLADNAQYWLGEAHYVTKQYPDALRDFRTVIEKYPESRKIPDALLKIGYCNYELKNWGEARSALNQVVQRFGDTTAARLASQRIAKLDSEGR</sequence>
<reference evidence="7" key="1">
    <citation type="journal article" date="2019" name="Int. J. Syst. Evol. Microbiol.">
        <title>The Global Catalogue of Microorganisms (GCM) 10K type strain sequencing project: providing services to taxonomists for standard genome sequencing and annotation.</title>
        <authorList>
            <consortium name="The Broad Institute Genomics Platform"/>
            <consortium name="The Broad Institute Genome Sequencing Center for Infectious Disease"/>
            <person name="Wu L."/>
            <person name="Ma J."/>
        </authorList>
    </citation>
    <scope>NUCLEOTIDE SEQUENCE [LARGE SCALE GENOMIC DNA]</scope>
    <source>
        <strain evidence="7">CGMCC 1.10759</strain>
    </source>
</reference>
<dbReference type="SMART" id="SM00028">
    <property type="entry name" value="TPR"/>
    <property type="match status" value="2"/>
</dbReference>
<dbReference type="InterPro" id="IPR032519">
    <property type="entry name" value="YbgF_tri"/>
</dbReference>
<dbReference type="InterPro" id="IPR011990">
    <property type="entry name" value="TPR-like_helical_dom_sf"/>
</dbReference>
<gene>
    <name evidence="6" type="primary">ybgF</name>
    <name evidence="2" type="synonym">cpoB</name>
    <name evidence="6" type="ORF">ACFPN2_01920</name>
</gene>
<organism evidence="6 7">
    <name type="scientific">Steroidobacter flavus</name>
    <dbReference type="NCBI Taxonomy" id="1842136"/>
    <lineage>
        <taxon>Bacteria</taxon>
        <taxon>Pseudomonadati</taxon>
        <taxon>Pseudomonadota</taxon>
        <taxon>Gammaproteobacteria</taxon>
        <taxon>Steroidobacterales</taxon>
        <taxon>Steroidobacteraceae</taxon>
        <taxon>Steroidobacter</taxon>
    </lineage>
</organism>
<dbReference type="Pfam" id="PF16331">
    <property type="entry name" value="TolA_bind_tri"/>
    <property type="match status" value="1"/>
</dbReference>
<keyword evidence="2" id="KW-0132">Cell division</keyword>
<dbReference type="InterPro" id="IPR014162">
    <property type="entry name" value="CpoB_C"/>
</dbReference>
<dbReference type="InterPro" id="IPR019734">
    <property type="entry name" value="TPR_rpt"/>
</dbReference>
<proteinExistence type="inferred from homology"/>
<evidence type="ECO:0000259" key="5">
    <source>
        <dbReference type="Pfam" id="PF16331"/>
    </source>
</evidence>
<dbReference type="SUPFAM" id="SSF48452">
    <property type="entry name" value="TPR-like"/>
    <property type="match status" value="1"/>
</dbReference>
<evidence type="ECO:0000313" key="6">
    <source>
        <dbReference type="EMBL" id="MFC4307825.1"/>
    </source>
</evidence>
<keyword evidence="2" id="KW-0131">Cell cycle</keyword>
<evidence type="ECO:0000256" key="3">
    <source>
        <dbReference type="PROSITE-ProRule" id="PRU00339"/>
    </source>
</evidence>
<feature type="domain" description="YbgF trimerisation" evidence="5">
    <location>
        <begin position="42"/>
        <end position="113"/>
    </location>
</feature>
<dbReference type="EMBL" id="JBHSDU010000001">
    <property type="protein sequence ID" value="MFC4307825.1"/>
    <property type="molecule type" value="Genomic_DNA"/>
</dbReference>
<comment type="similarity">
    <text evidence="2">Belongs to the CpoB family.</text>
</comment>
<keyword evidence="1 2" id="KW-0732">Signal</keyword>
<name>A0ABV8SKG0_9GAMM</name>
<feature type="domain" description="Outer membrane lipoprotein BamD-like" evidence="4">
    <location>
        <begin position="130"/>
        <end position="214"/>
    </location>
</feature>
<keyword evidence="2" id="KW-0574">Periplasm</keyword>
<dbReference type="PROSITE" id="PS50005">
    <property type="entry name" value="TPR"/>
    <property type="match status" value="1"/>
</dbReference>
<comment type="function">
    <text evidence="2">Mediates coordination of peptidoglycan synthesis and outer membrane constriction during cell division.</text>
</comment>
<dbReference type="Gene3D" id="1.20.5.110">
    <property type="match status" value="1"/>
</dbReference>
<dbReference type="InterPro" id="IPR039565">
    <property type="entry name" value="BamD-like"/>
</dbReference>
<comment type="caution">
    <text evidence="6">The sequence shown here is derived from an EMBL/GenBank/DDBJ whole genome shotgun (WGS) entry which is preliminary data.</text>
</comment>
<accession>A0ABV8SKG0</accession>
<keyword evidence="7" id="KW-1185">Reference proteome</keyword>
<evidence type="ECO:0000313" key="7">
    <source>
        <dbReference type="Proteomes" id="UP001595904"/>
    </source>
</evidence>
<dbReference type="InterPro" id="IPR034706">
    <property type="entry name" value="CpoB"/>
</dbReference>
<dbReference type="Gene3D" id="1.25.40.10">
    <property type="entry name" value="Tetratricopeptide repeat domain"/>
    <property type="match status" value="1"/>
</dbReference>
<evidence type="ECO:0000256" key="1">
    <source>
        <dbReference type="ARBA" id="ARBA00022729"/>
    </source>
</evidence>
<dbReference type="Proteomes" id="UP001595904">
    <property type="component" value="Unassembled WGS sequence"/>
</dbReference>
<keyword evidence="3" id="KW-0802">TPR repeat</keyword>
<evidence type="ECO:0000256" key="2">
    <source>
        <dbReference type="HAMAP-Rule" id="MF_02066"/>
    </source>
</evidence>
<dbReference type="Pfam" id="PF13525">
    <property type="entry name" value="YfiO"/>
    <property type="match status" value="1"/>
</dbReference>
<protein>
    <recommendedName>
        <fullName evidence="2">Cell division coordinator CpoB</fullName>
    </recommendedName>
</protein>
<dbReference type="RefSeq" id="WP_380594421.1">
    <property type="nucleotide sequence ID" value="NZ_JBHSDU010000001.1"/>
</dbReference>